<dbReference type="AlphaFoldDB" id="A0AA48GSE6"/>
<evidence type="ECO:0000313" key="1">
    <source>
        <dbReference type="EMBL" id="BDU76779.1"/>
    </source>
</evidence>
<dbReference type="KEGG" id="msea:METESE_17370"/>
<gene>
    <name evidence="1" type="ORF">METESE_17370</name>
</gene>
<dbReference type="EMBL" id="AP027081">
    <property type="protein sequence ID" value="BDU76779.1"/>
    <property type="molecule type" value="Genomic_DNA"/>
</dbReference>
<protein>
    <submittedName>
        <fullName evidence="1">Uncharacterized protein</fullName>
    </submittedName>
</protein>
<accession>A0AA48GSE6</accession>
<dbReference type="Proteomes" id="UP001228113">
    <property type="component" value="Chromosome"/>
</dbReference>
<proteinExistence type="predicted"/>
<dbReference type="RefSeq" id="WP_316411518.1">
    <property type="nucleotide sequence ID" value="NZ_AP027081.1"/>
</dbReference>
<sequence>MSDAWLTELASPTAGFFPAFARRASGPEGPRDAARDAVRNLLPRVDWAAYLPHVPHGLLGLSAVFRLRPLLGGRSFLRILATQIHAFAHEGRSPEGQGLAAAGAGSGHRGNLAMALDTLRPGIAWGEALGIPAPDLGDFLAIEARLEADMANVGHKGIMARHLGELHVALGRPKTGGPLLLALAAWLGASEPRDTFWNQRAGRRLEGVPPVPRTPAVLGLEDWTPAAREICDCGLVELLDRFCGRIKAGTGRGDLLAALVLAAAEKQLDARRDLEGKTSWNFVHLARLARHGAEAGELPPAAWAQAAALVNLFPTDEPEDRPRSKAPRRPIDDPAAGLLDAILDAEPLEAMHYAERLLDAGAGAEALAVLAEAAATNDPAFNHSHPLLAVAAAADLAPQVPEPVVRAMLVALAKALANSQGSTDLGAQAERALTAVAIN</sequence>
<keyword evidence="2" id="KW-1185">Reference proteome</keyword>
<name>A0AA48GSE6_9BACT</name>
<evidence type="ECO:0000313" key="2">
    <source>
        <dbReference type="Proteomes" id="UP001228113"/>
    </source>
</evidence>
<organism evidence="1 2">
    <name type="scientific">Mesoterricola sediminis</name>
    <dbReference type="NCBI Taxonomy" id="2927980"/>
    <lineage>
        <taxon>Bacteria</taxon>
        <taxon>Pseudomonadati</taxon>
        <taxon>Acidobacteriota</taxon>
        <taxon>Holophagae</taxon>
        <taxon>Holophagales</taxon>
        <taxon>Holophagaceae</taxon>
        <taxon>Mesoterricola</taxon>
    </lineage>
</organism>
<reference evidence="1" key="1">
    <citation type="journal article" date="2023" name="Int. J. Syst. Evol. Microbiol.">
        <title>Mesoterricola silvestris gen. nov., sp. nov., Mesoterricola sediminis sp. nov., Geothrix oryzae sp. nov., Geothrix edaphica sp. nov., Geothrix rubra sp. nov., and Geothrix limicola sp. nov., six novel members of Acidobacteriota isolated from soils.</title>
        <authorList>
            <person name="Itoh H."/>
            <person name="Sugisawa Y."/>
            <person name="Mise K."/>
            <person name="Xu Z."/>
            <person name="Kuniyasu M."/>
            <person name="Ushijima N."/>
            <person name="Kawano K."/>
            <person name="Kobayashi E."/>
            <person name="Shiratori Y."/>
            <person name="Masuda Y."/>
            <person name="Senoo K."/>
        </authorList>
    </citation>
    <scope>NUCLEOTIDE SEQUENCE</scope>
    <source>
        <strain evidence="1">W786</strain>
    </source>
</reference>